<reference evidence="1 2" key="1">
    <citation type="submission" date="2016-08" db="EMBL/GenBank/DDBJ databases">
        <title>A Parts List for Fungal Cellulosomes Revealed by Comparative Genomics.</title>
        <authorList>
            <consortium name="DOE Joint Genome Institute"/>
            <person name="Haitjema C.H."/>
            <person name="Gilmore S.P."/>
            <person name="Henske J.K."/>
            <person name="Solomon K.V."/>
            <person name="De Groot R."/>
            <person name="Kuo A."/>
            <person name="Mondo S.J."/>
            <person name="Salamov A.A."/>
            <person name="Labutti K."/>
            <person name="Zhao Z."/>
            <person name="Chiniquy J."/>
            <person name="Barry K."/>
            <person name="Brewer H.M."/>
            <person name="Purvine S.O."/>
            <person name="Wright A.T."/>
            <person name="Boxma B."/>
            <person name="Van Alen T."/>
            <person name="Hackstein J.H."/>
            <person name="Baker S.E."/>
            <person name="Grigoriev I.V."/>
            <person name="O'Malley M.A."/>
        </authorList>
    </citation>
    <scope>NUCLEOTIDE SEQUENCE [LARGE SCALE GENOMIC DNA]</scope>
    <source>
        <strain evidence="1 2">G1</strain>
    </source>
</reference>
<dbReference type="STRING" id="1754190.A0A1Y2AGJ2"/>
<sequence>MMISDYNSMRSNSSFSSLSLEERRIRSSFNFTSARSFIFSERYSLKALHLPPSIENIDNLPNGLWNWIHSQDSVSQESLNSTKRNGTKIIFNNEKLVNGKLVQRPDLSFPRSISNLYSKSSLLSLNSLSSVSTKIDEPFTNSSLYIQGFYL</sequence>
<dbReference type="EMBL" id="MCOG01000260">
    <property type="protein sequence ID" value="ORY21728.1"/>
    <property type="molecule type" value="Genomic_DNA"/>
</dbReference>
<accession>A0A1Y2AGJ2</accession>
<proteinExistence type="predicted"/>
<evidence type="ECO:0000313" key="1">
    <source>
        <dbReference type="EMBL" id="ORY21728.1"/>
    </source>
</evidence>
<dbReference type="AlphaFoldDB" id="A0A1Y2AGJ2"/>
<evidence type="ECO:0000313" key="2">
    <source>
        <dbReference type="Proteomes" id="UP000193920"/>
    </source>
</evidence>
<protein>
    <submittedName>
        <fullName evidence="1">Uncharacterized protein</fullName>
    </submittedName>
</protein>
<gene>
    <name evidence="1" type="ORF">LY90DRAFT_515950</name>
</gene>
<dbReference type="Proteomes" id="UP000193920">
    <property type="component" value="Unassembled WGS sequence"/>
</dbReference>
<comment type="caution">
    <text evidence="1">The sequence shown here is derived from an EMBL/GenBank/DDBJ whole genome shotgun (WGS) entry which is preliminary data.</text>
</comment>
<dbReference type="OrthoDB" id="10566472at2759"/>
<name>A0A1Y2AGJ2_9FUNG</name>
<organism evidence="1 2">
    <name type="scientific">Neocallimastix californiae</name>
    <dbReference type="NCBI Taxonomy" id="1754190"/>
    <lineage>
        <taxon>Eukaryota</taxon>
        <taxon>Fungi</taxon>
        <taxon>Fungi incertae sedis</taxon>
        <taxon>Chytridiomycota</taxon>
        <taxon>Chytridiomycota incertae sedis</taxon>
        <taxon>Neocallimastigomycetes</taxon>
        <taxon>Neocallimastigales</taxon>
        <taxon>Neocallimastigaceae</taxon>
        <taxon>Neocallimastix</taxon>
    </lineage>
</organism>
<keyword evidence="2" id="KW-1185">Reference proteome</keyword>